<keyword evidence="2" id="KW-1185">Reference proteome</keyword>
<protein>
    <submittedName>
        <fullName evidence="1">TPR-like protein</fullName>
    </submittedName>
</protein>
<evidence type="ECO:0000313" key="1">
    <source>
        <dbReference type="EMBL" id="KAH7674815.1"/>
    </source>
</evidence>
<comment type="caution">
    <text evidence="1">The sequence shown here is derived from an EMBL/GenBank/DDBJ whole genome shotgun (WGS) entry which is preliminary data.</text>
</comment>
<organism evidence="1 2">
    <name type="scientific">Dioscorea alata</name>
    <name type="common">Purple yam</name>
    <dbReference type="NCBI Taxonomy" id="55571"/>
    <lineage>
        <taxon>Eukaryota</taxon>
        <taxon>Viridiplantae</taxon>
        <taxon>Streptophyta</taxon>
        <taxon>Embryophyta</taxon>
        <taxon>Tracheophyta</taxon>
        <taxon>Spermatophyta</taxon>
        <taxon>Magnoliopsida</taxon>
        <taxon>Liliopsida</taxon>
        <taxon>Dioscoreales</taxon>
        <taxon>Dioscoreaceae</taxon>
        <taxon>Dioscorea</taxon>
    </lineage>
</organism>
<reference evidence="2" key="1">
    <citation type="journal article" date="2022" name="Nat. Commun.">
        <title>Chromosome evolution and the genetic basis of agronomically important traits in greater yam.</title>
        <authorList>
            <person name="Bredeson J.V."/>
            <person name="Lyons J.B."/>
            <person name="Oniyinde I.O."/>
            <person name="Okereke N.R."/>
            <person name="Kolade O."/>
            <person name="Nnabue I."/>
            <person name="Nwadili C.O."/>
            <person name="Hribova E."/>
            <person name="Parker M."/>
            <person name="Nwogha J."/>
            <person name="Shu S."/>
            <person name="Carlson J."/>
            <person name="Kariba R."/>
            <person name="Muthemba S."/>
            <person name="Knop K."/>
            <person name="Barton G.J."/>
            <person name="Sherwood A.V."/>
            <person name="Lopez-Montes A."/>
            <person name="Asiedu R."/>
            <person name="Jamnadass R."/>
            <person name="Muchugi A."/>
            <person name="Goodstein D."/>
            <person name="Egesi C.N."/>
            <person name="Featherston J."/>
            <person name="Asfaw A."/>
            <person name="Simpson G.G."/>
            <person name="Dolezel J."/>
            <person name="Hendre P.S."/>
            <person name="Van Deynze A."/>
            <person name="Kumar P.L."/>
            <person name="Obidiegwu J.E."/>
            <person name="Bhattacharjee R."/>
            <person name="Rokhsar D.S."/>
        </authorList>
    </citation>
    <scope>NUCLEOTIDE SEQUENCE [LARGE SCALE GENOMIC DNA]</scope>
    <source>
        <strain evidence="2">cv. TDa95/00328</strain>
    </source>
</reference>
<dbReference type="EMBL" id="CM037018">
    <property type="protein sequence ID" value="KAH7674815.1"/>
    <property type="molecule type" value="Genomic_DNA"/>
</dbReference>
<proteinExistence type="predicted"/>
<dbReference type="Proteomes" id="UP000827976">
    <property type="component" value="Chromosome 8"/>
</dbReference>
<gene>
    <name evidence="1" type="ORF">IHE45_08G097300</name>
</gene>
<accession>A0ACB7VLF5</accession>
<sequence length="546" mass="62000">MRRRFFSNGAFSHPPLLAMLERWPSSQKLEQIHAHAITLGLSRFTYITSRILALYALHNNGFMHHAHQLFDLIPQPTIFNWNTMIRGYSRSREPETALRVYMDMKRRGVFPNMHTFPFVVKACACCLSLSQIHGQVFKFGFDPDVYVTCSLIKCYCDLGEVELACQVFEESSNRNVVCWTSLLTGFCVNGLVDRGREVFDRMPERNEVAWSAMIAGYVQNKRYDAAIELFHVLRKDHNCAKFSDSLFVSVLTACANSGALEEGKWIHSYLDSKSEYGLELGTALIDFYAKCGLIEAAKEVFSKILSRDVTAWSAMVMGLAVNGCCHSAIQVFLDMQTSRIRPNAVTFVGVLTACSHGGLIDEGRAYFEDMQKVYQLSPAIEHYGCMVDLLSRAGKTLEAEKLIQSMPMEPDGAIWGSLLNGCLMHGHIEQGERVGRHVIELDPQHCGRYVGLANVYASMGRWESALMVRKTMKQRRVISAPGWSLIEIHGISYRFLVDDRRHPGHEEICKMLSYLYSEMVYDQSETDETQVNFPAFYFNCEISYQN</sequence>
<evidence type="ECO:0000313" key="2">
    <source>
        <dbReference type="Proteomes" id="UP000827976"/>
    </source>
</evidence>
<name>A0ACB7VLF5_DIOAL</name>